<sequence length="276" mass="31027">MMSKKEQYVYIISDSVGETANKLIQAALAQFPDLEVDVSRYPFVRGEDTLISILEKAKEENAMILHTLITNGLSSAANQFCKENNLYCFDLLNPVIEEIEKRTGAVPTKEAGALHQLNDNYFHRISAIEFAVKYDDGKDPKGFLEADIVLLGVSRTSKTPLSMFLANKNLKVANLPLVPEAHIPDQLWKVNPKKIVGLTNDPKILNSIRRERMIAYGLNPDTAYSDMKRIDDELAFAQDLYNKLDCLVINVSNRSIEETAAIILNTLQLNDMSYDN</sequence>
<comment type="caution">
    <text evidence="6">The sequence shown here is derived from an EMBL/GenBank/DDBJ whole genome shotgun (WGS) entry which is preliminary data.</text>
</comment>
<keyword evidence="2 5" id="KW-0808">Transferase</keyword>
<dbReference type="GO" id="GO:0043531">
    <property type="term" value="F:ADP binding"/>
    <property type="evidence" value="ECO:0007669"/>
    <property type="project" value="UniProtKB-UniRule"/>
</dbReference>
<dbReference type="EC" id="2.7.4.27" evidence="5"/>
<dbReference type="InterPro" id="IPR005177">
    <property type="entry name" value="Kinase-pyrophosphorylase"/>
</dbReference>
<keyword evidence="1 5" id="KW-0723">Serine/threonine-protein kinase</keyword>
<evidence type="ECO:0000313" key="7">
    <source>
        <dbReference type="Proteomes" id="UP000297938"/>
    </source>
</evidence>
<feature type="binding site" evidence="5">
    <location>
        <begin position="152"/>
        <end position="159"/>
    </location>
    <ligand>
        <name>ADP</name>
        <dbReference type="ChEBI" id="CHEBI:456216"/>
    </ligand>
</feature>
<dbReference type="PANTHER" id="PTHR31756:SF3">
    <property type="entry name" value="PYRUVATE, PHOSPHATE DIKINASE REGULATORY PROTEIN 1, CHLOROPLASTIC"/>
    <property type="match status" value="1"/>
</dbReference>
<protein>
    <recommendedName>
        <fullName evidence="5">Putative pyruvate, phosphate dikinase regulatory protein</fullName>
        <shortName evidence="5">PPDK regulatory protein</shortName>
        <ecNumber evidence="5">2.7.11.32</ecNumber>
        <ecNumber evidence="5">2.7.4.27</ecNumber>
    </recommendedName>
</protein>
<dbReference type="EC" id="2.7.11.32" evidence="5"/>
<gene>
    <name evidence="6" type="ORF">CKN69_09690</name>
</gene>
<reference evidence="6 7" key="1">
    <citation type="journal article" date="2018" name="Int. J. Food Microbiol.">
        <title>Growth of Carnobacterium spp. isolated from chilled vacuum-packaged meat under relevant acidic conditions.</title>
        <authorList>
            <person name="Zhang P."/>
            <person name="Badoni M."/>
            <person name="Ganzle M."/>
            <person name="Yang X."/>
        </authorList>
    </citation>
    <scope>NUCLEOTIDE SEQUENCE [LARGE SCALE GENOMIC DNA]</scope>
    <source>
        <strain evidence="6 7">B2</strain>
    </source>
</reference>
<dbReference type="PANTHER" id="PTHR31756">
    <property type="entry name" value="PYRUVATE, PHOSPHATE DIKINASE REGULATORY PROTEIN 1, CHLOROPLASTIC"/>
    <property type="match status" value="1"/>
</dbReference>
<dbReference type="GO" id="GO:0005524">
    <property type="term" value="F:ATP binding"/>
    <property type="evidence" value="ECO:0007669"/>
    <property type="project" value="InterPro"/>
</dbReference>
<keyword evidence="4 5" id="KW-0418">Kinase</keyword>
<dbReference type="Proteomes" id="UP000297938">
    <property type="component" value="Unassembled WGS sequence"/>
</dbReference>
<dbReference type="GO" id="GO:0016776">
    <property type="term" value="F:phosphotransferase activity, phosphate group as acceptor"/>
    <property type="evidence" value="ECO:0007669"/>
    <property type="project" value="UniProtKB-UniRule"/>
</dbReference>
<name>A0A5F0MBR8_CARDV</name>
<comment type="catalytic activity">
    <reaction evidence="5">
        <text>N(tele)-phospho-L-histidyl/O-phospho-L-threonyl-[pyruvate, phosphate dikinase] + phosphate + H(+) = N(tele)-phospho-L-histidyl/L-threonyl-[pyruvate, phosphate dikinase] + diphosphate</text>
        <dbReference type="Rhea" id="RHEA:43696"/>
        <dbReference type="Rhea" id="RHEA-COMP:10650"/>
        <dbReference type="Rhea" id="RHEA-COMP:10651"/>
        <dbReference type="ChEBI" id="CHEBI:15378"/>
        <dbReference type="ChEBI" id="CHEBI:30013"/>
        <dbReference type="ChEBI" id="CHEBI:33019"/>
        <dbReference type="ChEBI" id="CHEBI:43474"/>
        <dbReference type="ChEBI" id="CHEBI:61977"/>
        <dbReference type="ChEBI" id="CHEBI:83586"/>
        <dbReference type="EC" id="2.7.4.27"/>
    </reaction>
</comment>
<dbReference type="Pfam" id="PF03618">
    <property type="entry name" value="Kinase-PPPase"/>
    <property type="match status" value="1"/>
</dbReference>
<accession>A0A5F0MBR8</accession>
<dbReference type="NCBIfam" id="NF003742">
    <property type="entry name" value="PRK05339.1"/>
    <property type="match status" value="1"/>
</dbReference>
<dbReference type="HAMAP" id="MF_00921">
    <property type="entry name" value="PDRP"/>
    <property type="match status" value="1"/>
</dbReference>
<evidence type="ECO:0000256" key="4">
    <source>
        <dbReference type="ARBA" id="ARBA00022777"/>
    </source>
</evidence>
<evidence type="ECO:0000256" key="5">
    <source>
        <dbReference type="HAMAP-Rule" id="MF_00921"/>
    </source>
</evidence>
<comment type="similarity">
    <text evidence="5">Belongs to the pyruvate, phosphate/water dikinase regulatory protein family. PDRP subfamily.</text>
</comment>
<comment type="function">
    <text evidence="5">Bifunctional serine/threonine kinase and phosphorylase involved in the regulation of the pyruvate, phosphate dikinase (PPDK) by catalyzing its phosphorylation/dephosphorylation.</text>
</comment>
<evidence type="ECO:0000256" key="1">
    <source>
        <dbReference type="ARBA" id="ARBA00022527"/>
    </source>
</evidence>
<dbReference type="GO" id="GO:0004674">
    <property type="term" value="F:protein serine/threonine kinase activity"/>
    <property type="evidence" value="ECO:0007669"/>
    <property type="project" value="UniProtKB-UniRule"/>
</dbReference>
<evidence type="ECO:0000256" key="3">
    <source>
        <dbReference type="ARBA" id="ARBA00022741"/>
    </source>
</evidence>
<comment type="catalytic activity">
    <reaction evidence="5">
        <text>N(tele)-phospho-L-histidyl/L-threonyl-[pyruvate, phosphate dikinase] + ADP = N(tele)-phospho-L-histidyl/O-phospho-L-threonyl-[pyruvate, phosphate dikinase] + AMP + H(+)</text>
        <dbReference type="Rhea" id="RHEA:43692"/>
        <dbReference type="Rhea" id="RHEA-COMP:10650"/>
        <dbReference type="Rhea" id="RHEA-COMP:10651"/>
        <dbReference type="ChEBI" id="CHEBI:15378"/>
        <dbReference type="ChEBI" id="CHEBI:30013"/>
        <dbReference type="ChEBI" id="CHEBI:61977"/>
        <dbReference type="ChEBI" id="CHEBI:83586"/>
        <dbReference type="ChEBI" id="CHEBI:456215"/>
        <dbReference type="ChEBI" id="CHEBI:456216"/>
        <dbReference type="EC" id="2.7.11.32"/>
    </reaction>
</comment>
<organism evidence="6 7">
    <name type="scientific">Carnobacterium divergens</name>
    <name type="common">Lactobacillus divergens</name>
    <dbReference type="NCBI Taxonomy" id="2748"/>
    <lineage>
        <taxon>Bacteria</taxon>
        <taxon>Bacillati</taxon>
        <taxon>Bacillota</taxon>
        <taxon>Bacilli</taxon>
        <taxon>Lactobacillales</taxon>
        <taxon>Carnobacteriaceae</taxon>
        <taxon>Carnobacterium</taxon>
    </lineage>
</organism>
<dbReference type="AlphaFoldDB" id="A0A5F0MBR8"/>
<dbReference type="EMBL" id="NRPP01000017">
    <property type="protein sequence ID" value="TFJ24893.1"/>
    <property type="molecule type" value="Genomic_DNA"/>
</dbReference>
<dbReference type="InterPro" id="IPR026565">
    <property type="entry name" value="PPDK_reg"/>
</dbReference>
<evidence type="ECO:0000256" key="2">
    <source>
        <dbReference type="ARBA" id="ARBA00022679"/>
    </source>
</evidence>
<keyword evidence="3 5" id="KW-0547">Nucleotide-binding</keyword>
<evidence type="ECO:0000313" key="6">
    <source>
        <dbReference type="EMBL" id="TFJ24893.1"/>
    </source>
</evidence>
<proteinExistence type="inferred from homology"/>